<name>A0A226E5S5_FOLCA</name>
<evidence type="ECO:0000256" key="1">
    <source>
        <dbReference type="SAM" id="MobiDB-lite"/>
    </source>
</evidence>
<feature type="compositionally biased region" description="Low complexity" evidence="1">
    <location>
        <begin position="21"/>
        <end position="59"/>
    </location>
</feature>
<dbReference type="AlphaFoldDB" id="A0A226E5S5"/>
<feature type="region of interest" description="Disordered" evidence="1">
    <location>
        <begin position="21"/>
        <end position="93"/>
    </location>
</feature>
<keyword evidence="3" id="KW-1185">Reference proteome</keyword>
<evidence type="ECO:0000313" key="2">
    <source>
        <dbReference type="EMBL" id="OXA53012.1"/>
    </source>
</evidence>
<comment type="caution">
    <text evidence="2">The sequence shown here is derived from an EMBL/GenBank/DDBJ whole genome shotgun (WGS) entry which is preliminary data.</text>
</comment>
<organism evidence="2 3">
    <name type="scientific">Folsomia candida</name>
    <name type="common">Springtail</name>
    <dbReference type="NCBI Taxonomy" id="158441"/>
    <lineage>
        <taxon>Eukaryota</taxon>
        <taxon>Metazoa</taxon>
        <taxon>Ecdysozoa</taxon>
        <taxon>Arthropoda</taxon>
        <taxon>Hexapoda</taxon>
        <taxon>Collembola</taxon>
        <taxon>Entomobryomorpha</taxon>
        <taxon>Isotomoidea</taxon>
        <taxon>Isotomidae</taxon>
        <taxon>Proisotominae</taxon>
        <taxon>Folsomia</taxon>
    </lineage>
</organism>
<dbReference type="EMBL" id="LNIX01000006">
    <property type="protein sequence ID" value="OXA53012.1"/>
    <property type="molecule type" value="Genomic_DNA"/>
</dbReference>
<sequence>MTDRGLLLSLVSTRSSGYSLAVRSSSGYSGSTRTAVRSSSYSAPTAVRSSSSSSSSSFDSSKEKNRPISDDKLSEESLDSESEDKKSMESESLRCLSRGSLSCLSQRSLPSSSQDSLDGPMSPTVSKTMIRAAIDKVAARRLTEKGVPRACYTPKWISNKKDYNTQDKKGHMALWGSPCKPKTKDRMEFQREEYLREQTKYEKSEDFPYGSII</sequence>
<evidence type="ECO:0000313" key="3">
    <source>
        <dbReference type="Proteomes" id="UP000198287"/>
    </source>
</evidence>
<reference evidence="2 3" key="1">
    <citation type="submission" date="2015-12" db="EMBL/GenBank/DDBJ databases">
        <title>The genome of Folsomia candida.</title>
        <authorList>
            <person name="Faddeeva A."/>
            <person name="Derks M.F."/>
            <person name="Anvar Y."/>
            <person name="Smit S."/>
            <person name="Van Straalen N."/>
            <person name="Roelofs D."/>
        </authorList>
    </citation>
    <scope>NUCLEOTIDE SEQUENCE [LARGE SCALE GENOMIC DNA]</scope>
    <source>
        <strain evidence="2 3">VU population</strain>
        <tissue evidence="2">Whole body</tissue>
    </source>
</reference>
<protein>
    <submittedName>
        <fullName evidence="2">Uncharacterized protein</fullName>
    </submittedName>
</protein>
<proteinExistence type="predicted"/>
<dbReference type="Proteomes" id="UP000198287">
    <property type="component" value="Unassembled WGS sequence"/>
</dbReference>
<accession>A0A226E5S5</accession>
<feature type="compositionally biased region" description="Basic and acidic residues" evidence="1">
    <location>
        <begin position="60"/>
        <end position="75"/>
    </location>
</feature>
<feature type="compositionally biased region" description="Basic and acidic residues" evidence="1">
    <location>
        <begin position="83"/>
        <end position="92"/>
    </location>
</feature>
<gene>
    <name evidence="2" type="ORF">Fcan01_12537</name>
</gene>